<keyword evidence="3" id="KW-1185">Reference proteome</keyword>
<feature type="chain" id="PRO_5045779378" evidence="1">
    <location>
        <begin position="20"/>
        <end position="242"/>
    </location>
</feature>
<protein>
    <submittedName>
        <fullName evidence="2">DUF1194 domain-containing protein</fullName>
    </submittedName>
</protein>
<accession>A0ABY6D9X5</accession>
<evidence type="ECO:0000256" key="1">
    <source>
        <dbReference type="SAM" id="SignalP"/>
    </source>
</evidence>
<dbReference type="RefSeq" id="WP_263047686.1">
    <property type="nucleotide sequence ID" value="NZ_CP106738.1"/>
</dbReference>
<keyword evidence="1" id="KW-0732">Signal</keyword>
<feature type="signal peptide" evidence="1">
    <location>
        <begin position="1"/>
        <end position="19"/>
    </location>
</feature>
<organism evidence="2 3">
    <name type="scientific">Roseovarius pelagicus</name>
    <dbReference type="NCBI Taxonomy" id="2980108"/>
    <lineage>
        <taxon>Bacteria</taxon>
        <taxon>Pseudomonadati</taxon>
        <taxon>Pseudomonadota</taxon>
        <taxon>Alphaproteobacteria</taxon>
        <taxon>Rhodobacterales</taxon>
        <taxon>Roseobacteraceae</taxon>
        <taxon>Roseovarius</taxon>
    </lineage>
</organism>
<evidence type="ECO:0000313" key="2">
    <source>
        <dbReference type="EMBL" id="UXX82912.1"/>
    </source>
</evidence>
<dbReference type="InterPro" id="IPR036465">
    <property type="entry name" value="vWFA_dom_sf"/>
</dbReference>
<proteinExistence type="predicted"/>
<dbReference type="EMBL" id="CP106738">
    <property type="protein sequence ID" value="UXX82912.1"/>
    <property type="molecule type" value="Genomic_DNA"/>
</dbReference>
<sequence>MRQLLLLCALCLAPPTAQAECRLALALGLDVSDSVDEREYRLQLDGVADALETKSVQAALFSMPQAHVDLAVYQWGAPNQQHILVAWTTLRTSKDAADVAAQLRSSNLRFSDPTTAVGAAITFGTELLKERGLCWQHTLDISGDGPSNAGPHPGGLPRDGWITINGLVINPLGRDNIDKDLSLTQTLEHHYRTHVIRGPGSFIETAVDFDAFQQAMARKLLREVQILTVSETTTQTIPSDLQ</sequence>
<gene>
    <name evidence="2" type="ORF">N7U68_17790</name>
</gene>
<evidence type="ECO:0000313" key="3">
    <source>
        <dbReference type="Proteomes" id="UP001064087"/>
    </source>
</evidence>
<dbReference type="SUPFAM" id="SSF53300">
    <property type="entry name" value="vWA-like"/>
    <property type="match status" value="1"/>
</dbReference>
<dbReference type="Pfam" id="PF06707">
    <property type="entry name" value="DUF1194"/>
    <property type="match status" value="1"/>
</dbReference>
<dbReference type="InterPro" id="IPR010607">
    <property type="entry name" value="DUF1194"/>
</dbReference>
<reference evidence="2" key="1">
    <citation type="submission" date="2022-10" db="EMBL/GenBank/DDBJ databases">
        <title>Roseovarius pelagicus sp. nov., isolated from Arctic seawater.</title>
        <authorList>
            <person name="Hong Y.W."/>
            <person name="Hwang C.Y."/>
        </authorList>
    </citation>
    <scope>NUCLEOTIDE SEQUENCE</scope>
    <source>
        <strain evidence="2">HL-MP18</strain>
    </source>
</reference>
<name>A0ABY6D9X5_9RHOB</name>
<dbReference type="Proteomes" id="UP001064087">
    <property type="component" value="Chromosome"/>
</dbReference>